<evidence type="ECO:0000256" key="9">
    <source>
        <dbReference type="SAM" id="Phobius"/>
    </source>
</evidence>
<keyword evidence="3 11" id="KW-0132">Cell division</keyword>
<gene>
    <name evidence="11" type="ORF">SAMN04488544_2442</name>
</gene>
<sequence>MTSTATPPRTSAPSSRPSVAPQRGRRTGGRRRVVGTVVAVVLVVLVATAVWLVYFSSVLATRSVVVSGTRDLSAEQVTAAAAVPLGRPLARQALDDIARRATALPQVSAATVTREWPGTVRVSVTERQPLLGITQPGGFLVADKAGVVFAAETTLPPGVVQVSADPANRPLLVELGSVVDALPQDVRDQVTSIEAVTPDSIRLKTVSGITITWGDSSQSALKAQVATALLASGVKTSIDVSAPHAPATR</sequence>
<dbReference type="Pfam" id="PF03799">
    <property type="entry name" value="FtsQ_DivIB_C"/>
    <property type="match status" value="1"/>
</dbReference>
<dbReference type="InterPro" id="IPR005548">
    <property type="entry name" value="Cell_div_FtsQ/DivIB_C"/>
</dbReference>
<organism evidence="11 12">
    <name type="scientific">Microlunatus sagamiharensis</name>
    <dbReference type="NCBI Taxonomy" id="546874"/>
    <lineage>
        <taxon>Bacteria</taxon>
        <taxon>Bacillati</taxon>
        <taxon>Actinomycetota</taxon>
        <taxon>Actinomycetes</taxon>
        <taxon>Propionibacteriales</taxon>
        <taxon>Propionibacteriaceae</taxon>
        <taxon>Microlunatus</taxon>
    </lineage>
</organism>
<evidence type="ECO:0000256" key="4">
    <source>
        <dbReference type="ARBA" id="ARBA00022692"/>
    </source>
</evidence>
<dbReference type="GO" id="GO:0005886">
    <property type="term" value="C:plasma membrane"/>
    <property type="evidence" value="ECO:0007669"/>
    <property type="project" value="TreeGrafter"/>
</dbReference>
<proteinExistence type="predicted"/>
<dbReference type="PANTHER" id="PTHR37820:SF1">
    <property type="entry name" value="CELL DIVISION PROTEIN FTSQ"/>
    <property type="match status" value="1"/>
</dbReference>
<keyword evidence="2" id="KW-1003">Cell membrane</keyword>
<keyword evidence="12" id="KW-1185">Reference proteome</keyword>
<dbReference type="Gene3D" id="3.10.20.310">
    <property type="entry name" value="membrane protein fhac"/>
    <property type="match status" value="1"/>
</dbReference>
<evidence type="ECO:0000256" key="6">
    <source>
        <dbReference type="ARBA" id="ARBA00023136"/>
    </source>
</evidence>
<feature type="compositionally biased region" description="Low complexity" evidence="8">
    <location>
        <begin position="1"/>
        <end position="18"/>
    </location>
</feature>
<accession>A0A1H2MPQ1</accession>
<keyword evidence="5 9" id="KW-1133">Transmembrane helix</keyword>
<keyword evidence="4 9" id="KW-0812">Transmembrane</keyword>
<dbReference type="InterPro" id="IPR050487">
    <property type="entry name" value="FtsQ_DivIB"/>
</dbReference>
<evidence type="ECO:0000256" key="1">
    <source>
        <dbReference type="ARBA" id="ARBA00004370"/>
    </source>
</evidence>
<dbReference type="PANTHER" id="PTHR37820">
    <property type="entry name" value="CELL DIVISION PROTEIN DIVIB"/>
    <property type="match status" value="1"/>
</dbReference>
<feature type="region of interest" description="Disordered" evidence="8">
    <location>
        <begin position="1"/>
        <end position="28"/>
    </location>
</feature>
<dbReference type="EMBL" id="LT629799">
    <property type="protein sequence ID" value="SDU94948.1"/>
    <property type="molecule type" value="Genomic_DNA"/>
</dbReference>
<comment type="subcellular location">
    <subcellularLocation>
        <location evidence="1">Membrane</location>
    </subcellularLocation>
</comment>
<dbReference type="OrthoDB" id="9790760at2"/>
<feature type="domain" description="POTRA" evidence="10">
    <location>
        <begin position="59"/>
        <end position="127"/>
    </location>
</feature>
<dbReference type="Pfam" id="PF08478">
    <property type="entry name" value="POTRA_1"/>
    <property type="match status" value="1"/>
</dbReference>
<evidence type="ECO:0000259" key="10">
    <source>
        <dbReference type="PROSITE" id="PS51779"/>
    </source>
</evidence>
<evidence type="ECO:0000313" key="11">
    <source>
        <dbReference type="EMBL" id="SDU94948.1"/>
    </source>
</evidence>
<evidence type="ECO:0000256" key="7">
    <source>
        <dbReference type="ARBA" id="ARBA00023306"/>
    </source>
</evidence>
<dbReference type="InterPro" id="IPR034746">
    <property type="entry name" value="POTRA"/>
</dbReference>
<reference evidence="12" key="1">
    <citation type="submission" date="2016-10" db="EMBL/GenBank/DDBJ databases">
        <authorList>
            <person name="Varghese N."/>
            <person name="Submissions S."/>
        </authorList>
    </citation>
    <scope>NUCLEOTIDE SEQUENCE [LARGE SCALE GENOMIC DNA]</scope>
    <source>
        <strain evidence="12">DSM 21743</strain>
    </source>
</reference>
<dbReference type="RefSeq" id="WP_091074689.1">
    <property type="nucleotide sequence ID" value="NZ_LT629799.1"/>
</dbReference>
<evidence type="ECO:0000256" key="2">
    <source>
        <dbReference type="ARBA" id="ARBA00022475"/>
    </source>
</evidence>
<dbReference type="GO" id="GO:0051301">
    <property type="term" value="P:cell division"/>
    <property type="evidence" value="ECO:0007669"/>
    <property type="project" value="UniProtKB-KW"/>
</dbReference>
<keyword evidence="7" id="KW-0131">Cell cycle</keyword>
<dbReference type="PROSITE" id="PS51779">
    <property type="entry name" value="POTRA"/>
    <property type="match status" value="1"/>
</dbReference>
<evidence type="ECO:0000313" key="12">
    <source>
        <dbReference type="Proteomes" id="UP000198825"/>
    </source>
</evidence>
<dbReference type="AlphaFoldDB" id="A0A1H2MPQ1"/>
<evidence type="ECO:0000256" key="3">
    <source>
        <dbReference type="ARBA" id="ARBA00022618"/>
    </source>
</evidence>
<protein>
    <submittedName>
        <fullName evidence="11">Cell division protein FtsQ</fullName>
    </submittedName>
</protein>
<dbReference type="Proteomes" id="UP000198825">
    <property type="component" value="Chromosome I"/>
</dbReference>
<keyword evidence="6 9" id="KW-0472">Membrane</keyword>
<evidence type="ECO:0000256" key="8">
    <source>
        <dbReference type="SAM" id="MobiDB-lite"/>
    </source>
</evidence>
<name>A0A1H2MPQ1_9ACTN</name>
<dbReference type="STRING" id="546874.SAMN04488544_2442"/>
<evidence type="ECO:0000256" key="5">
    <source>
        <dbReference type="ARBA" id="ARBA00022989"/>
    </source>
</evidence>
<dbReference type="InterPro" id="IPR013685">
    <property type="entry name" value="POTRA_FtsQ_type"/>
</dbReference>
<feature type="transmembrane region" description="Helical" evidence="9">
    <location>
        <begin position="33"/>
        <end position="54"/>
    </location>
</feature>